<evidence type="ECO:0000313" key="2">
    <source>
        <dbReference type="Proteomes" id="UP000694920"/>
    </source>
</evidence>
<evidence type="ECO:0000313" key="4">
    <source>
        <dbReference type="RefSeq" id="XP_015608034.1"/>
    </source>
</evidence>
<keyword evidence="1" id="KW-0812">Transmembrane</keyword>
<dbReference type="RefSeq" id="XP_015608034.1">
    <property type="nucleotide sequence ID" value="XM_015752548.2"/>
</dbReference>
<protein>
    <submittedName>
        <fullName evidence="3 4">Uncharacterized protein LOC107273907</fullName>
    </submittedName>
</protein>
<dbReference type="SUPFAM" id="SSF52540">
    <property type="entry name" value="P-loop containing nucleoside triphosphate hydrolases"/>
    <property type="match status" value="1"/>
</dbReference>
<evidence type="ECO:0000256" key="1">
    <source>
        <dbReference type="SAM" id="Phobius"/>
    </source>
</evidence>
<keyword evidence="1" id="KW-0472">Membrane</keyword>
<dbReference type="Gene3D" id="3.40.50.300">
    <property type="entry name" value="P-loop containing nucleotide triphosphate hydrolases"/>
    <property type="match status" value="1"/>
</dbReference>
<feature type="transmembrane region" description="Helical" evidence="1">
    <location>
        <begin position="242"/>
        <end position="259"/>
    </location>
</feature>
<dbReference type="Proteomes" id="UP000694920">
    <property type="component" value="Unplaced"/>
</dbReference>
<name>A0AAJ7FTW6_CEPCN</name>
<proteinExistence type="predicted"/>
<accession>A0AAJ7FTW6</accession>
<keyword evidence="2" id="KW-1185">Reference proteome</keyword>
<keyword evidence="1" id="KW-1133">Transmembrane helix</keyword>
<evidence type="ECO:0000313" key="5">
    <source>
        <dbReference type="RefSeq" id="XP_024946533.1"/>
    </source>
</evidence>
<dbReference type="RefSeq" id="XP_024946533.1">
    <property type="nucleotide sequence ID" value="XM_025090765.1"/>
</dbReference>
<evidence type="ECO:0000313" key="3">
    <source>
        <dbReference type="RefSeq" id="XP_015608025.1"/>
    </source>
</evidence>
<dbReference type="RefSeq" id="XP_015608025.1">
    <property type="nucleotide sequence ID" value="XM_015752539.2"/>
</dbReference>
<dbReference type="GeneID" id="107273907"/>
<reference evidence="3 4" key="1">
    <citation type="submission" date="2025-04" db="UniProtKB">
        <authorList>
            <consortium name="RefSeq"/>
        </authorList>
    </citation>
    <scope>IDENTIFICATION</scope>
</reference>
<dbReference type="KEGG" id="ccin:107273907"/>
<gene>
    <name evidence="3 4 5" type="primary">LOC107273907</name>
</gene>
<dbReference type="AlphaFoldDB" id="A0AAJ7FTW6"/>
<sequence>MEKRFAALSLPDTDSDHKLTKAVSFSELPNTRRVLVEQFYQSGSTEGLVRQYSCEQILHKNSNIRQVKVSELVRSGASEHRKTWETTVPLFGNIKNIGWITDRGKNINEVTESNITYQMKQPELMEVEEIASKKLQNSFPRRKLRQSNLTKFHKINNLQDVKMSNTKRIVEPSRLLSNNFVANTQQEPSQLLKPEANSNAIADVHLTNSSKYNQKKGRLRSLVPKNSAKTNKKKIPCSFHQIIFFLLLPVAITLATVFLNQESLIDHFCKHRFDFKNAAVALQSRLYGQQQAVEELIDYFQKNSDTFKLVAFVGGTGVGKSYAAEIIKETFPNQDKIFVYSAPLQNCPKEISTMYFFCHCSLIILENLSTEDLIDAATFSALIKEHAINQCVTILALINMQDTDNELKRTLDLQKSISQVDAAFYKVNLEPKIIGFETLNEDVLEKCIYQVANERNISLTQSDVEYIRQGLIIANSGCKGAYAKVQLMNKEEIEK</sequence>
<dbReference type="InterPro" id="IPR027417">
    <property type="entry name" value="P-loop_NTPase"/>
</dbReference>
<organism evidence="2 4">
    <name type="scientific">Cephus cinctus</name>
    <name type="common">Wheat stem sawfly</name>
    <dbReference type="NCBI Taxonomy" id="211228"/>
    <lineage>
        <taxon>Eukaryota</taxon>
        <taxon>Metazoa</taxon>
        <taxon>Ecdysozoa</taxon>
        <taxon>Arthropoda</taxon>
        <taxon>Hexapoda</taxon>
        <taxon>Insecta</taxon>
        <taxon>Pterygota</taxon>
        <taxon>Neoptera</taxon>
        <taxon>Endopterygota</taxon>
        <taxon>Hymenoptera</taxon>
        <taxon>Cephoidea</taxon>
        <taxon>Cephidae</taxon>
        <taxon>Cephus</taxon>
    </lineage>
</organism>